<organism evidence="2 3">
    <name type="scientific">Neotoma lepida</name>
    <name type="common">Desert woodrat</name>
    <dbReference type="NCBI Taxonomy" id="56216"/>
    <lineage>
        <taxon>Eukaryota</taxon>
        <taxon>Metazoa</taxon>
        <taxon>Chordata</taxon>
        <taxon>Craniata</taxon>
        <taxon>Vertebrata</taxon>
        <taxon>Euteleostomi</taxon>
        <taxon>Mammalia</taxon>
        <taxon>Eutheria</taxon>
        <taxon>Euarchontoglires</taxon>
        <taxon>Glires</taxon>
        <taxon>Rodentia</taxon>
        <taxon>Myomorpha</taxon>
        <taxon>Muroidea</taxon>
        <taxon>Cricetidae</taxon>
        <taxon>Neotominae</taxon>
        <taxon>Neotoma</taxon>
    </lineage>
</organism>
<dbReference type="InterPro" id="IPR046355">
    <property type="entry name" value="Gab1-4-like"/>
</dbReference>
<dbReference type="EMBL" id="LZPO01098690">
    <property type="protein sequence ID" value="OBS63709.1"/>
    <property type="molecule type" value="Genomic_DNA"/>
</dbReference>
<dbReference type="GO" id="GO:0005737">
    <property type="term" value="C:cytoplasm"/>
    <property type="evidence" value="ECO:0007669"/>
    <property type="project" value="TreeGrafter"/>
</dbReference>
<evidence type="ECO:0000256" key="1">
    <source>
        <dbReference type="SAM" id="MobiDB-lite"/>
    </source>
</evidence>
<dbReference type="GO" id="GO:0005068">
    <property type="term" value="F:transmembrane receptor protein tyrosine kinase adaptor activity"/>
    <property type="evidence" value="ECO:0007669"/>
    <property type="project" value="TreeGrafter"/>
</dbReference>
<name>A0A1A6GCX4_NEOLE</name>
<sequence>MDELTFKSPATKSWSRVNQTFNSSSSQCCCPISTQNITNTDMGDREENYVPMQNPVSAPPVPSGTNSPAPKKSTGNMDYLALDFQPGSPSPHCKPSISSVTSDKKEWTDVRQSSEPPKGAKL</sequence>
<reference evidence="2 3" key="1">
    <citation type="submission" date="2016-06" db="EMBL/GenBank/DDBJ databases">
        <title>The Draft Genome Sequence and Annotation of the Desert Woodrat Neotoma lepida.</title>
        <authorList>
            <person name="Campbell M."/>
            <person name="Oakeson K.F."/>
            <person name="Yandell M."/>
            <person name="Halpert J.R."/>
            <person name="Dearing D."/>
        </authorList>
    </citation>
    <scope>NUCLEOTIDE SEQUENCE [LARGE SCALE GENOMIC DNA]</scope>
    <source>
        <strain evidence="2">417</strain>
        <tissue evidence="2">Liver</tissue>
    </source>
</reference>
<protein>
    <recommendedName>
        <fullName evidence="4">GAB2</fullName>
    </recommendedName>
</protein>
<dbReference type="Proteomes" id="UP000092124">
    <property type="component" value="Unassembled WGS sequence"/>
</dbReference>
<comment type="caution">
    <text evidence="2">The sequence shown here is derived from an EMBL/GenBank/DDBJ whole genome shotgun (WGS) entry which is preliminary data.</text>
</comment>
<evidence type="ECO:0000313" key="2">
    <source>
        <dbReference type="EMBL" id="OBS63709.1"/>
    </source>
</evidence>
<proteinExistence type="predicted"/>
<feature type="compositionally biased region" description="Polar residues" evidence="1">
    <location>
        <begin position="63"/>
        <end position="76"/>
    </location>
</feature>
<evidence type="ECO:0008006" key="4">
    <source>
        <dbReference type="Google" id="ProtNLM"/>
    </source>
</evidence>
<dbReference type="AlphaFoldDB" id="A0A1A6GCX4"/>
<dbReference type="STRING" id="56216.A0A1A6GCX4"/>
<dbReference type="PANTHER" id="PTHR45960">
    <property type="entry name" value="GRB2-ASSOCIATED-BINDING PROTEIN"/>
    <property type="match status" value="1"/>
</dbReference>
<dbReference type="OrthoDB" id="67516at2759"/>
<gene>
    <name evidence="2" type="ORF">A6R68_07754</name>
</gene>
<dbReference type="PANTHER" id="PTHR45960:SF1">
    <property type="entry name" value="GRB2-ASSOCIATED-BINDING PROTEIN 2"/>
    <property type="match status" value="1"/>
</dbReference>
<keyword evidence="3" id="KW-1185">Reference proteome</keyword>
<feature type="region of interest" description="Disordered" evidence="1">
    <location>
        <begin position="35"/>
        <end position="122"/>
    </location>
</feature>
<evidence type="ECO:0000313" key="3">
    <source>
        <dbReference type="Proteomes" id="UP000092124"/>
    </source>
</evidence>
<accession>A0A1A6GCX4</accession>